<evidence type="ECO:0000313" key="6">
    <source>
        <dbReference type="Proteomes" id="UP000287033"/>
    </source>
</evidence>
<feature type="region of interest" description="Disordered" evidence="3">
    <location>
        <begin position="326"/>
        <end position="348"/>
    </location>
</feature>
<dbReference type="Pfam" id="PF00017">
    <property type="entry name" value="SH2"/>
    <property type="match status" value="1"/>
</dbReference>
<feature type="compositionally biased region" description="Low complexity" evidence="3">
    <location>
        <begin position="170"/>
        <end position="185"/>
    </location>
</feature>
<feature type="region of interest" description="Disordered" evidence="3">
    <location>
        <begin position="158"/>
        <end position="306"/>
    </location>
</feature>
<gene>
    <name evidence="5" type="ORF">chiPu_0011872</name>
</gene>
<name>A0A401SSR6_CHIPU</name>
<dbReference type="AlphaFoldDB" id="A0A401SSR6"/>
<dbReference type="SMART" id="SM00252">
    <property type="entry name" value="SH2"/>
    <property type="match status" value="1"/>
</dbReference>
<reference evidence="5 6" key="1">
    <citation type="journal article" date="2018" name="Nat. Ecol. Evol.">
        <title>Shark genomes provide insights into elasmobranch evolution and the origin of vertebrates.</title>
        <authorList>
            <person name="Hara Y"/>
            <person name="Yamaguchi K"/>
            <person name="Onimaru K"/>
            <person name="Kadota M"/>
            <person name="Koyanagi M"/>
            <person name="Keeley SD"/>
            <person name="Tatsumi K"/>
            <person name="Tanaka K"/>
            <person name="Motone F"/>
            <person name="Kageyama Y"/>
            <person name="Nozu R"/>
            <person name="Adachi N"/>
            <person name="Nishimura O"/>
            <person name="Nakagawa R"/>
            <person name="Tanegashima C"/>
            <person name="Kiyatake I"/>
            <person name="Matsumoto R"/>
            <person name="Murakumo K"/>
            <person name="Nishida K"/>
            <person name="Terakita A"/>
            <person name="Kuratani S"/>
            <person name="Sato K"/>
            <person name="Hyodo S Kuraku.S."/>
        </authorList>
    </citation>
    <scope>NUCLEOTIDE SEQUENCE [LARGE SCALE GENOMIC DNA]</scope>
</reference>
<dbReference type="OrthoDB" id="67310at2759"/>
<evidence type="ECO:0000256" key="3">
    <source>
        <dbReference type="SAM" id="MobiDB-lite"/>
    </source>
</evidence>
<dbReference type="InterPro" id="IPR036860">
    <property type="entry name" value="SH2_dom_sf"/>
</dbReference>
<feature type="domain" description="SH2" evidence="4">
    <location>
        <begin position="46"/>
        <end position="137"/>
    </location>
</feature>
<dbReference type="Gene3D" id="3.30.505.10">
    <property type="entry name" value="SH2 domain"/>
    <property type="match status" value="1"/>
</dbReference>
<dbReference type="PRINTS" id="PR00401">
    <property type="entry name" value="SH2DOMAIN"/>
</dbReference>
<dbReference type="InterPro" id="IPR000980">
    <property type="entry name" value="SH2"/>
</dbReference>
<sequence>MVCPICDLTVAKVTAMDRTVTRKAAITWFTTTQAAKLMRGGTVPDWFYGITTRREAEHLLKDKPQGCFLIRVGESRIGFSLSYRAFDRCRHFIIDVTTDGQYNITGESIFHNSLQDLVNYHSQFPIDPYTECLTIPCEQLSQSTVRYEELCIFVPTMETQSSPNRHSRSSVESSDPVPSDSAPDRWTANQSKQVPIPPQRLPIDHSNPRPIPPQREPIDHSNPRPNPPQRLPIDHSNPRPIPPQRDPIDHDFNMKYPGDSPSTVNGDDLPFPTQNNSHHSPRVTHDQDLSQGQSLPQGQPHKPTICSMQFGKKETVEGAQLLTEGQQESGSFDLPVEYMTPPPYAPGY</sequence>
<dbReference type="EMBL" id="BEZZ01000514">
    <property type="protein sequence ID" value="GCC33403.1"/>
    <property type="molecule type" value="Genomic_DNA"/>
</dbReference>
<evidence type="ECO:0000256" key="1">
    <source>
        <dbReference type="ARBA" id="ARBA00022999"/>
    </source>
</evidence>
<evidence type="ECO:0000259" key="4">
    <source>
        <dbReference type="PROSITE" id="PS50001"/>
    </source>
</evidence>
<evidence type="ECO:0000313" key="5">
    <source>
        <dbReference type="EMBL" id="GCC33403.1"/>
    </source>
</evidence>
<accession>A0A401SSR6</accession>
<dbReference type="PANTHER" id="PTHR14388:SF3">
    <property type="entry name" value="HEMATOPOIETIC SH2 DOMAIN-CONTAINING PROTEIN"/>
    <property type="match status" value="1"/>
</dbReference>
<keyword evidence="6" id="KW-1185">Reference proteome</keyword>
<dbReference type="Proteomes" id="UP000287033">
    <property type="component" value="Unassembled WGS sequence"/>
</dbReference>
<dbReference type="GO" id="GO:0005737">
    <property type="term" value="C:cytoplasm"/>
    <property type="evidence" value="ECO:0007669"/>
    <property type="project" value="TreeGrafter"/>
</dbReference>
<dbReference type="PROSITE" id="PS50001">
    <property type="entry name" value="SH2"/>
    <property type="match status" value="1"/>
</dbReference>
<organism evidence="5 6">
    <name type="scientific">Chiloscyllium punctatum</name>
    <name type="common">Brownbanded bambooshark</name>
    <name type="synonym">Hemiscyllium punctatum</name>
    <dbReference type="NCBI Taxonomy" id="137246"/>
    <lineage>
        <taxon>Eukaryota</taxon>
        <taxon>Metazoa</taxon>
        <taxon>Chordata</taxon>
        <taxon>Craniata</taxon>
        <taxon>Vertebrata</taxon>
        <taxon>Chondrichthyes</taxon>
        <taxon>Elasmobranchii</taxon>
        <taxon>Galeomorphii</taxon>
        <taxon>Galeoidea</taxon>
        <taxon>Orectolobiformes</taxon>
        <taxon>Hemiscylliidae</taxon>
        <taxon>Chiloscyllium</taxon>
    </lineage>
</organism>
<dbReference type="PANTHER" id="PTHR14388">
    <property type="entry name" value="T CELL-SPECIFIC ADAPTER PROTEIN TSAD"/>
    <property type="match status" value="1"/>
</dbReference>
<proteinExistence type="predicted"/>
<comment type="caution">
    <text evidence="5">The sequence shown here is derived from an EMBL/GenBank/DDBJ whole genome shotgun (WGS) entry which is preliminary data.</text>
</comment>
<keyword evidence="1 2" id="KW-0727">SH2 domain</keyword>
<dbReference type="STRING" id="137246.A0A401SSR6"/>
<protein>
    <recommendedName>
        <fullName evidence="4">SH2 domain-containing protein</fullName>
    </recommendedName>
</protein>
<evidence type="ECO:0000256" key="2">
    <source>
        <dbReference type="PROSITE-ProRule" id="PRU00191"/>
    </source>
</evidence>
<dbReference type="SUPFAM" id="SSF55550">
    <property type="entry name" value="SH2 domain"/>
    <property type="match status" value="1"/>
</dbReference>